<keyword evidence="2" id="KW-1185">Reference proteome</keyword>
<evidence type="ECO:0000313" key="1">
    <source>
        <dbReference type="EMBL" id="EYC29358.1"/>
    </source>
</evidence>
<proteinExistence type="predicted"/>
<evidence type="ECO:0000313" key="2">
    <source>
        <dbReference type="Proteomes" id="UP000024635"/>
    </source>
</evidence>
<dbReference type="EMBL" id="JARK01001342">
    <property type="protein sequence ID" value="EYC29358.1"/>
    <property type="molecule type" value="Genomic_DNA"/>
</dbReference>
<accession>A0A016VRE5</accession>
<dbReference type="Proteomes" id="UP000024635">
    <property type="component" value="Unassembled WGS sequence"/>
</dbReference>
<reference evidence="2" key="1">
    <citation type="journal article" date="2015" name="Nat. Genet.">
        <title>The genome and transcriptome of the zoonotic hookworm Ancylostoma ceylanicum identify infection-specific gene families.</title>
        <authorList>
            <person name="Schwarz E.M."/>
            <person name="Hu Y."/>
            <person name="Antoshechkin I."/>
            <person name="Miller M.M."/>
            <person name="Sternberg P.W."/>
            <person name="Aroian R.V."/>
        </authorList>
    </citation>
    <scope>NUCLEOTIDE SEQUENCE</scope>
    <source>
        <strain evidence="2">HY135</strain>
    </source>
</reference>
<gene>
    <name evidence="1" type="primary">Acey_s0006.g2935</name>
    <name evidence="1" type="ORF">Y032_0006g2935</name>
</gene>
<protein>
    <submittedName>
        <fullName evidence="1">Uncharacterized protein</fullName>
    </submittedName>
</protein>
<dbReference type="AlphaFoldDB" id="A0A016VRE5"/>
<name>A0A016VRE5_9BILA</name>
<organism evidence="1 2">
    <name type="scientific">Ancylostoma ceylanicum</name>
    <dbReference type="NCBI Taxonomy" id="53326"/>
    <lineage>
        <taxon>Eukaryota</taxon>
        <taxon>Metazoa</taxon>
        <taxon>Ecdysozoa</taxon>
        <taxon>Nematoda</taxon>
        <taxon>Chromadorea</taxon>
        <taxon>Rhabditida</taxon>
        <taxon>Rhabditina</taxon>
        <taxon>Rhabditomorpha</taxon>
        <taxon>Strongyloidea</taxon>
        <taxon>Ancylostomatidae</taxon>
        <taxon>Ancylostomatinae</taxon>
        <taxon>Ancylostoma</taxon>
    </lineage>
</organism>
<sequence>MVTVRRLVECQSVLLLGQNSKSDPISANFVEGNFVSTAHHPSGCARVPPRSPVNGTNCTHPLRRTTHCDSVNRRVVPLKTRRGRDNDPCFSAGAAVACVSSTFRG</sequence>
<comment type="caution">
    <text evidence="1">The sequence shown here is derived from an EMBL/GenBank/DDBJ whole genome shotgun (WGS) entry which is preliminary data.</text>
</comment>